<dbReference type="GO" id="GO:0004252">
    <property type="term" value="F:serine-type endopeptidase activity"/>
    <property type="evidence" value="ECO:0007669"/>
    <property type="project" value="InterPro"/>
</dbReference>
<dbReference type="STRING" id="1661398.A0A482WAU5"/>
<keyword evidence="3" id="KW-0720">Serine protease</keyword>
<keyword evidence="1" id="KW-0645">Protease</keyword>
<protein>
    <submittedName>
        <fullName evidence="5">Trypsin domain containing protein</fullName>
    </submittedName>
</protein>
<dbReference type="GO" id="GO:0005615">
    <property type="term" value="C:extracellular space"/>
    <property type="evidence" value="ECO:0007669"/>
    <property type="project" value="TreeGrafter"/>
</dbReference>
<dbReference type="InterPro" id="IPR050127">
    <property type="entry name" value="Serine_Proteases_S1"/>
</dbReference>
<accession>A0A482WAU5</accession>
<dbReference type="InterPro" id="IPR009003">
    <property type="entry name" value="Peptidase_S1_PA"/>
</dbReference>
<comment type="caution">
    <text evidence="5">The sequence shown here is derived from an EMBL/GenBank/DDBJ whole genome shotgun (WGS) entry which is preliminary data.</text>
</comment>
<name>A0A482WAU5_ASBVE</name>
<dbReference type="PANTHER" id="PTHR24264">
    <property type="entry name" value="TRYPSIN-RELATED"/>
    <property type="match status" value="1"/>
</dbReference>
<dbReference type="Gene3D" id="2.40.10.10">
    <property type="entry name" value="Trypsin-like serine proteases"/>
    <property type="match status" value="1"/>
</dbReference>
<dbReference type="Pfam" id="PF00089">
    <property type="entry name" value="Trypsin"/>
    <property type="match status" value="1"/>
</dbReference>
<dbReference type="InterPro" id="IPR043504">
    <property type="entry name" value="Peptidase_S1_PA_chymotrypsin"/>
</dbReference>
<keyword evidence="2" id="KW-0378">Hydrolase</keyword>
<evidence type="ECO:0000256" key="1">
    <source>
        <dbReference type="ARBA" id="ARBA00022670"/>
    </source>
</evidence>
<evidence type="ECO:0000259" key="4">
    <source>
        <dbReference type="Pfam" id="PF00089"/>
    </source>
</evidence>
<evidence type="ECO:0000313" key="5">
    <source>
        <dbReference type="EMBL" id="RZC42340.1"/>
    </source>
</evidence>
<proteinExistence type="predicted"/>
<dbReference type="OrthoDB" id="6339452at2759"/>
<dbReference type="GO" id="GO:0006508">
    <property type="term" value="P:proteolysis"/>
    <property type="evidence" value="ECO:0007669"/>
    <property type="project" value="UniProtKB-KW"/>
</dbReference>
<organism evidence="5 6">
    <name type="scientific">Asbolus verrucosus</name>
    <name type="common">Desert ironclad beetle</name>
    <dbReference type="NCBI Taxonomy" id="1661398"/>
    <lineage>
        <taxon>Eukaryota</taxon>
        <taxon>Metazoa</taxon>
        <taxon>Ecdysozoa</taxon>
        <taxon>Arthropoda</taxon>
        <taxon>Hexapoda</taxon>
        <taxon>Insecta</taxon>
        <taxon>Pterygota</taxon>
        <taxon>Neoptera</taxon>
        <taxon>Endopterygota</taxon>
        <taxon>Coleoptera</taxon>
        <taxon>Polyphaga</taxon>
        <taxon>Cucujiformia</taxon>
        <taxon>Tenebrionidae</taxon>
        <taxon>Pimeliinae</taxon>
        <taxon>Asbolus</taxon>
    </lineage>
</organism>
<dbReference type="PROSITE" id="PS00135">
    <property type="entry name" value="TRYPSIN_SER"/>
    <property type="match status" value="1"/>
</dbReference>
<evidence type="ECO:0000256" key="3">
    <source>
        <dbReference type="ARBA" id="ARBA00022825"/>
    </source>
</evidence>
<sequence length="98" mass="10576">MTEKGCKDTCHGDSGGPLLCDGGKVIIGVISTGMGCGIPYRSASYAKVESFLPFISEAMKRTTGFRWKDEEIINAGGERSSLWNVVDVLLLLYVTITI</sequence>
<dbReference type="AlphaFoldDB" id="A0A482WAU5"/>
<dbReference type="InterPro" id="IPR033116">
    <property type="entry name" value="TRYPSIN_SER"/>
</dbReference>
<dbReference type="PANTHER" id="PTHR24264:SF54">
    <property type="entry name" value="PEPTIDASE S1 DOMAIN-CONTAINING PROTEIN"/>
    <property type="match status" value="1"/>
</dbReference>
<evidence type="ECO:0000313" key="6">
    <source>
        <dbReference type="Proteomes" id="UP000292052"/>
    </source>
</evidence>
<keyword evidence="6" id="KW-1185">Reference proteome</keyword>
<dbReference type="SUPFAM" id="SSF50494">
    <property type="entry name" value="Trypsin-like serine proteases"/>
    <property type="match status" value="1"/>
</dbReference>
<dbReference type="EMBL" id="QDEB01009031">
    <property type="protein sequence ID" value="RZC42340.1"/>
    <property type="molecule type" value="Genomic_DNA"/>
</dbReference>
<gene>
    <name evidence="5" type="ORF">BDFB_009699</name>
</gene>
<evidence type="ECO:0000256" key="2">
    <source>
        <dbReference type="ARBA" id="ARBA00022801"/>
    </source>
</evidence>
<dbReference type="InterPro" id="IPR001254">
    <property type="entry name" value="Trypsin_dom"/>
</dbReference>
<feature type="domain" description="Peptidase S1" evidence="4">
    <location>
        <begin position="5"/>
        <end position="55"/>
    </location>
</feature>
<dbReference type="Proteomes" id="UP000292052">
    <property type="component" value="Unassembled WGS sequence"/>
</dbReference>
<reference evidence="5 6" key="1">
    <citation type="submission" date="2017-03" db="EMBL/GenBank/DDBJ databases">
        <title>Genome of the blue death feigning beetle - Asbolus verrucosus.</title>
        <authorList>
            <person name="Rider S.D."/>
        </authorList>
    </citation>
    <scope>NUCLEOTIDE SEQUENCE [LARGE SCALE GENOMIC DNA]</scope>
    <source>
        <strain evidence="5">Butters</strain>
        <tissue evidence="5">Head and leg muscle</tissue>
    </source>
</reference>